<dbReference type="GO" id="GO:0003677">
    <property type="term" value="F:DNA binding"/>
    <property type="evidence" value="ECO:0007669"/>
    <property type="project" value="UniProtKB-KW"/>
</dbReference>
<keyword evidence="1" id="KW-0238">DNA-binding</keyword>
<evidence type="ECO:0000259" key="3">
    <source>
        <dbReference type="PROSITE" id="PS50937"/>
    </source>
</evidence>
<dbReference type="Pfam" id="PF13411">
    <property type="entry name" value="MerR_1"/>
    <property type="match status" value="1"/>
</dbReference>
<protein>
    <submittedName>
        <fullName evidence="4">MerR family transcriptional regulator</fullName>
    </submittedName>
</protein>
<dbReference type="InterPro" id="IPR000551">
    <property type="entry name" value="MerR-type_HTH_dom"/>
</dbReference>
<dbReference type="EMBL" id="CP071793">
    <property type="protein sequence ID" value="QTD48215.1"/>
    <property type="molecule type" value="Genomic_DNA"/>
</dbReference>
<reference evidence="4" key="1">
    <citation type="submission" date="2021-03" db="EMBL/GenBank/DDBJ databases">
        <title>Acanthopleuribacteraceae sp. M133.</title>
        <authorList>
            <person name="Wang G."/>
        </authorList>
    </citation>
    <scope>NUCLEOTIDE SEQUENCE</scope>
    <source>
        <strain evidence="4">M133</strain>
    </source>
</reference>
<dbReference type="AlphaFoldDB" id="A0A8A4TNQ0"/>
<dbReference type="SUPFAM" id="SSF46955">
    <property type="entry name" value="Putative DNA-binding domain"/>
    <property type="match status" value="1"/>
</dbReference>
<feature type="compositionally biased region" description="Acidic residues" evidence="2">
    <location>
        <begin position="81"/>
        <end position="90"/>
    </location>
</feature>
<evidence type="ECO:0000313" key="5">
    <source>
        <dbReference type="Proteomes" id="UP000663929"/>
    </source>
</evidence>
<evidence type="ECO:0000313" key="4">
    <source>
        <dbReference type="EMBL" id="QTD48215.1"/>
    </source>
</evidence>
<keyword evidence="5" id="KW-1185">Reference proteome</keyword>
<dbReference type="CDD" id="cd04765">
    <property type="entry name" value="HTH_MlrA-like_sg2"/>
    <property type="match status" value="1"/>
</dbReference>
<dbReference type="PANTHER" id="PTHR30204">
    <property type="entry name" value="REDOX-CYCLING DRUG-SENSING TRANSCRIPTIONAL ACTIVATOR SOXR"/>
    <property type="match status" value="1"/>
</dbReference>
<evidence type="ECO:0000256" key="2">
    <source>
        <dbReference type="SAM" id="MobiDB-lite"/>
    </source>
</evidence>
<organism evidence="4 5">
    <name type="scientific">Sulfidibacter corallicola</name>
    <dbReference type="NCBI Taxonomy" id="2818388"/>
    <lineage>
        <taxon>Bacteria</taxon>
        <taxon>Pseudomonadati</taxon>
        <taxon>Acidobacteriota</taxon>
        <taxon>Holophagae</taxon>
        <taxon>Acanthopleuribacterales</taxon>
        <taxon>Acanthopleuribacteraceae</taxon>
        <taxon>Sulfidibacter</taxon>
    </lineage>
</organism>
<dbReference type="InterPro" id="IPR009061">
    <property type="entry name" value="DNA-bd_dom_put_sf"/>
</dbReference>
<dbReference type="GO" id="GO:0003700">
    <property type="term" value="F:DNA-binding transcription factor activity"/>
    <property type="evidence" value="ECO:0007669"/>
    <property type="project" value="InterPro"/>
</dbReference>
<dbReference type="PANTHER" id="PTHR30204:SF15">
    <property type="entry name" value="BLL5018 PROTEIN"/>
    <property type="match status" value="1"/>
</dbReference>
<accession>A0A8A4TNQ0</accession>
<dbReference type="Proteomes" id="UP000663929">
    <property type="component" value="Chromosome"/>
</dbReference>
<evidence type="ECO:0000256" key="1">
    <source>
        <dbReference type="ARBA" id="ARBA00023125"/>
    </source>
</evidence>
<gene>
    <name evidence="4" type="ORF">J3U87_21730</name>
</gene>
<feature type="region of interest" description="Disordered" evidence="2">
    <location>
        <begin position="1"/>
        <end position="129"/>
    </location>
</feature>
<dbReference type="InterPro" id="IPR047057">
    <property type="entry name" value="MerR_fam"/>
</dbReference>
<feature type="compositionally biased region" description="Polar residues" evidence="2">
    <location>
        <begin position="1"/>
        <end position="10"/>
    </location>
</feature>
<feature type="compositionally biased region" description="Low complexity" evidence="2">
    <location>
        <begin position="99"/>
        <end position="112"/>
    </location>
</feature>
<name>A0A8A4TNQ0_SULCO</name>
<dbReference type="KEGG" id="scor:J3U87_21730"/>
<proteinExistence type="predicted"/>
<dbReference type="RefSeq" id="WP_237377873.1">
    <property type="nucleotide sequence ID" value="NZ_CP071793.1"/>
</dbReference>
<sequence length="247" mass="27115">MAEPNEQTTFDDLMGEDERGPNSAPDVPAGGATPEVASSENRDIDSGPESPLPDADRVAQAAPPQVDESDDLHQEPVAPDAAEDPGETTESESARPSEEAAPAPSGSDAGTARARGDVQKPSQVGRTRRELLNPDKVFYKMGEVCEISGLESHVLRFWESEFEVLKPRKNRAGHRIFTHDDIELVLRIKRLLYDEGYTIPGARKKLENPGEDVEETQDETLERKHILNEISGIRRSIESVIKLLDGV</sequence>
<dbReference type="SMART" id="SM00422">
    <property type="entry name" value="HTH_MERR"/>
    <property type="match status" value="1"/>
</dbReference>
<dbReference type="Gene3D" id="1.10.1660.10">
    <property type="match status" value="1"/>
</dbReference>
<dbReference type="PROSITE" id="PS50937">
    <property type="entry name" value="HTH_MERR_2"/>
    <property type="match status" value="1"/>
</dbReference>
<feature type="domain" description="HTH merR-type" evidence="3">
    <location>
        <begin position="138"/>
        <end position="208"/>
    </location>
</feature>